<dbReference type="GO" id="GO:0003677">
    <property type="term" value="F:DNA binding"/>
    <property type="evidence" value="ECO:0007669"/>
    <property type="project" value="InterPro"/>
</dbReference>
<dbReference type="InterPro" id="IPR041657">
    <property type="entry name" value="HTH_17"/>
</dbReference>
<reference evidence="2 3" key="1">
    <citation type="submission" date="2017-08" db="EMBL/GenBank/DDBJ databases">
        <title>The whole genome shortgun sequences of strain Leeuwenhoekiella nanhaiensis G18 from the South China Sea.</title>
        <authorList>
            <person name="Liu Q."/>
        </authorList>
    </citation>
    <scope>NUCLEOTIDE SEQUENCE [LARGE SCALE GENOMIC DNA]</scope>
    <source>
        <strain evidence="2 3">G18</strain>
    </source>
</reference>
<proteinExistence type="predicted"/>
<protein>
    <recommendedName>
        <fullName evidence="1">Helix-turn-helix domain-containing protein</fullName>
    </recommendedName>
</protein>
<dbReference type="InterPro" id="IPR010093">
    <property type="entry name" value="SinI_DNA-bd"/>
</dbReference>
<dbReference type="Gene3D" id="3.90.105.50">
    <property type="match status" value="1"/>
</dbReference>
<gene>
    <name evidence="2" type="ORF">CJ305_13355</name>
</gene>
<keyword evidence="3" id="KW-1185">Reference proteome</keyword>
<dbReference type="InterPro" id="IPR038148">
    <property type="entry name" value="Tn1545/Tn916_Xis"/>
</dbReference>
<dbReference type="NCBIfam" id="TIGR01764">
    <property type="entry name" value="excise"/>
    <property type="match status" value="1"/>
</dbReference>
<comment type="caution">
    <text evidence="2">The sequence shown here is derived from an EMBL/GenBank/DDBJ whole genome shotgun (WGS) entry which is preliminary data.</text>
</comment>
<dbReference type="EMBL" id="NQXA01000011">
    <property type="protein sequence ID" value="PHQ28799.1"/>
    <property type="molecule type" value="Genomic_DNA"/>
</dbReference>
<dbReference type="OrthoDB" id="1366685at2"/>
<feature type="domain" description="Helix-turn-helix" evidence="1">
    <location>
        <begin position="40"/>
        <end position="86"/>
    </location>
</feature>
<evidence type="ECO:0000259" key="1">
    <source>
        <dbReference type="Pfam" id="PF12728"/>
    </source>
</evidence>
<accession>A0A2G1VQS3</accession>
<dbReference type="Pfam" id="PF12728">
    <property type="entry name" value="HTH_17"/>
    <property type="match status" value="1"/>
</dbReference>
<name>A0A2G1VQS3_9FLAO</name>
<dbReference type="InterPro" id="IPR009061">
    <property type="entry name" value="DNA-bd_dom_put_sf"/>
</dbReference>
<dbReference type="RefSeq" id="WP_099646791.1">
    <property type="nucleotide sequence ID" value="NZ_KZ319293.1"/>
</dbReference>
<evidence type="ECO:0000313" key="2">
    <source>
        <dbReference type="EMBL" id="PHQ28799.1"/>
    </source>
</evidence>
<dbReference type="Proteomes" id="UP000229433">
    <property type="component" value="Unassembled WGS sequence"/>
</dbReference>
<evidence type="ECO:0000313" key="3">
    <source>
        <dbReference type="Proteomes" id="UP000229433"/>
    </source>
</evidence>
<dbReference type="SUPFAM" id="SSF46955">
    <property type="entry name" value="Putative DNA-binding domain"/>
    <property type="match status" value="1"/>
</dbReference>
<dbReference type="AlphaFoldDB" id="A0A2G1VQS3"/>
<sequence>MKIIVTNQEDLEALVKTSVVQSLDQYYKQKSRTEKQSTNLSVKEAAQLVKVSELTIRNYIKKGLIKADRIGNRIIINREKFEDSIKEVKSLKYRR</sequence>
<organism evidence="2 3">
    <name type="scientific">Leeuwenhoekiella nanhaiensis</name>
    <dbReference type="NCBI Taxonomy" id="1655491"/>
    <lineage>
        <taxon>Bacteria</taxon>
        <taxon>Pseudomonadati</taxon>
        <taxon>Bacteroidota</taxon>
        <taxon>Flavobacteriia</taxon>
        <taxon>Flavobacteriales</taxon>
        <taxon>Flavobacteriaceae</taxon>
        <taxon>Leeuwenhoekiella</taxon>
    </lineage>
</organism>